<organism evidence="1 2">
    <name type="scientific">Rickettsia peacockii (strain Rustic)</name>
    <dbReference type="NCBI Taxonomy" id="562019"/>
    <lineage>
        <taxon>Bacteria</taxon>
        <taxon>Pseudomonadati</taxon>
        <taxon>Pseudomonadota</taxon>
        <taxon>Alphaproteobacteria</taxon>
        <taxon>Rickettsiales</taxon>
        <taxon>Rickettsiaceae</taxon>
        <taxon>Rickettsieae</taxon>
        <taxon>Rickettsia</taxon>
        <taxon>spotted fever group</taxon>
    </lineage>
</organism>
<dbReference type="RefSeq" id="WP_012736623.1">
    <property type="nucleotide sequence ID" value="NC_012730.1"/>
</dbReference>
<sequence>MARLALGAAYKTQNRKENSIAQYAYAYSLQQGIVDYEAVRVEQHKVGFSDKEKIGTNHIQQCVAVILHDPLTKKTALAHVDRFTDAGALTHDVISNFPPNTQLKAYLVGGRDRSAVSISVSDGNIRKVTQELTNHFNVNIKSADIEDKGAPLGIIFDPITGNCSG</sequence>
<dbReference type="KEGG" id="rpk:RPR_02780"/>
<protein>
    <submittedName>
        <fullName evidence="1">Uncharacterized protein</fullName>
    </submittedName>
</protein>
<reference evidence="1 2" key="1">
    <citation type="journal article" date="2009" name="PLoS ONE">
        <title>Genome sequence of the endosymbiont Rickettsia peacockii and comparison with virulent Rickettsia rickettsii: identification of virulence factors.</title>
        <authorList>
            <person name="Felsheim R.F."/>
            <person name="Kurtti T.J."/>
            <person name="Munderloh U.G."/>
        </authorList>
    </citation>
    <scope>NUCLEOTIDE SEQUENCE [LARGE SCALE GENOMIC DNA]</scope>
    <source>
        <strain evidence="1 2">Rustic</strain>
    </source>
</reference>
<name>C4K1B6_RICPU</name>
<accession>C4K1B6</accession>
<gene>
    <name evidence="1" type="ordered locus">RPR_02780</name>
</gene>
<dbReference type="AlphaFoldDB" id="C4K1B6"/>
<keyword evidence="2" id="KW-1185">Reference proteome</keyword>
<dbReference type="HOGENOM" id="CLU_105070_0_0_5"/>
<dbReference type="EMBL" id="CP001227">
    <property type="protein sequence ID" value="ACR47367.1"/>
    <property type="molecule type" value="Genomic_DNA"/>
</dbReference>
<dbReference type="SUPFAM" id="SSF64438">
    <property type="entry name" value="CNF1/YfiH-like putative cysteine hydrolases"/>
    <property type="match status" value="1"/>
</dbReference>
<evidence type="ECO:0000313" key="1">
    <source>
        <dbReference type="EMBL" id="ACR47367.1"/>
    </source>
</evidence>
<proteinExistence type="predicted"/>
<dbReference type="InterPro" id="IPR011324">
    <property type="entry name" value="Cytotoxic_necrot_fac-like_cat"/>
</dbReference>
<evidence type="ECO:0000313" key="2">
    <source>
        <dbReference type="Proteomes" id="UP000005015"/>
    </source>
</evidence>
<dbReference type="Proteomes" id="UP000005015">
    <property type="component" value="Chromosome"/>
</dbReference>